<comment type="caution">
    <text evidence="2">The sequence shown here is derived from an EMBL/GenBank/DDBJ whole genome shotgun (WGS) entry which is preliminary data.</text>
</comment>
<evidence type="ECO:0000313" key="3">
    <source>
        <dbReference type="Proteomes" id="UP000179129"/>
    </source>
</evidence>
<reference evidence="2 3" key="1">
    <citation type="journal article" date="2016" name="Nat. Commun.">
        <title>Thousands of microbial genomes shed light on interconnected biogeochemical processes in an aquifer system.</title>
        <authorList>
            <person name="Anantharaman K."/>
            <person name="Brown C.T."/>
            <person name="Hug L.A."/>
            <person name="Sharon I."/>
            <person name="Castelle C.J."/>
            <person name="Probst A.J."/>
            <person name="Thomas B.C."/>
            <person name="Singh A."/>
            <person name="Wilkins M.J."/>
            <person name="Karaoz U."/>
            <person name="Brodie E.L."/>
            <person name="Williams K.H."/>
            <person name="Hubbard S.S."/>
            <person name="Banfield J.F."/>
        </authorList>
    </citation>
    <scope>NUCLEOTIDE SEQUENCE [LARGE SCALE GENOMIC DNA]</scope>
</reference>
<dbReference type="EMBL" id="MFIX01000085">
    <property type="protein sequence ID" value="OGG05151.1"/>
    <property type="molecule type" value="Genomic_DNA"/>
</dbReference>
<organism evidence="2 3">
    <name type="scientific">Candidatus Glassbacteria bacterium RIFCSPLOWO2_12_FULL_58_11</name>
    <dbReference type="NCBI Taxonomy" id="1817867"/>
    <lineage>
        <taxon>Bacteria</taxon>
        <taxon>Candidatus Glassiibacteriota</taxon>
    </lineage>
</organism>
<evidence type="ECO:0000259" key="1">
    <source>
        <dbReference type="PROSITE" id="PS51833"/>
    </source>
</evidence>
<protein>
    <recommendedName>
        <fullName evidence="1">HDOD domain-containing protein</fullName>
    </recommendedName>
</protein>
<dbReference type="STRING" id="1817867.A3F83_01180"/>
<dbReference type="PANTHER" id="PTHR33525">
    <property type="match status" value="1"/>
</dbReference>
<dbReference type="SUPFAM" id="SSF109604">
    <property type="entry name" value="HD-domain/PDEase-like"/>
    <property type="match status" value="1"/>
</dbReference>
<dbReference type="Proteomes" id="UP000179129">
    <property type="component" value="Unassembled WGS sequence"/>
</dbReference>
<dbReference type="InterPro" id="IPR013976">
    <property type="entry name" value="HDOD"/>
</dbReference>
<dbReference type="PANTHER" id="PTHR33525:SF3">
    <property type="entry name" value="RIBONUCLEASE Y"/>
    <property type="match status" value="1"/>
</dbReference>
<dbReference type="AlphaFoldDB" id="A0A1F5YY97"/>
<gene>
    <name evidence="2" type="ORF">A3F83_01180</name>
</gene>
<dbReference type="InterPro" id="IPR006675">
    <property type="entry name" value="HDIG_dom"/>
</dbReference>
<accession>A0A1F5YY97</accession>
<evidence type="ECO:0000313" key="2">
    <source>
        <dbReference type="EMBL" id="OGG05151.1"/>
    </source>
</evidence>
<dbReference type="PROSITE" id="PS51833">
    <property type="entry name" value="HDOD"/>
    <property type="match status" value="1"/>
</dbReference>
<dbReference type="Pfam" id="PF08668">
    <property type="entry name" value="HDOD"/>
    <property type="match status" value="1"/>
</dbReference>
<dbReference type="Gene3D" id="1.10.3210.10">
    <property type="entry name" value="Hypothetical protein af1432"/>
    <property type="match status" value="1"/>
</dbReference>
<name>A0A1F5YY97_9BACT</name>
<feature type="domain" description="HDOD" evidence="1">
    <location>
        <begin position="31"/>
        <end position="227"/>
    </location>
</feature>
<proteinExistence type="predicted"/>
<dbReference type="InterPro" id="IPR052340">
    <property type="entry name" value="RNase_Y/CdgJ"/>
</dbReference>
<dbReference type="NCBIfam" id="TIGR00277">
    <property type="entry name" value="HDIG"/>
    <property type="match status" value="1"/>
</dbReference>
<sequence>MPVNREQAGIVEQNANEMSDLVINLVNSSDISSIKQVVTEILNVIQDENSSAKDLKDIIERDPPLCSKLLKLANSAFYGYSKSIGDIQEAIVCIGFDAVRELALNQKVCELFMKEETIDGYSRWLLWEHSSAVAVCSKMIYRREFGQRGDNIYAAGLLHDLGIIVEDQFFQEMFRQSLKKFMAEKVNLYQAETDLISINHTEIARAIAVDWEFPDELIQAIACHHQPEKADPAYERIVRSVYLANFLCQREKIGFVDAPIRNTALYRESLSMLGIKDRAIELIVEELKAELKRLHQMDSFLS</sequence>